<keyword evidence="6" id="KW-1185">Reference proteome</keyword>
<dbReference type="STRING" id="5098.A0A507QYW6"/>
<name>A0A507QYW6_MONPU</name>
<evidence type="ECO:0000313" key="6">
    <source>
        <dbReference type="Proteomes" id="UP000319663"/>
    </source>
</evidence>
<keyword evidence="1" id="KW-0862">Zinc</keyword>
<evidence type="ECO:0000256" key="4">
    <source>
        <dbReference type="ARBA" id="ARBA00023163"/>
    </source>
</evidence>
<gene>
    <name evidence="5" type="ORF">MPDQ_006280</name>
</gene>
<dbReference type="CDD" id="cd12148">
    <property type="entry name" value="fungal_TF_MHR"/>
    <property type="match status" value="1"/>
</dbReference>
<evidence type="ECO:0000256" key="2">
    <source>
        <dbReference type="ARBA" id="ARBA00023015"/>
    </source>
</evidence>
<dbReference type="PANTHER" id="PTHR47663:SF1">
    <property type="entry name" value="XYLANOLYTIC TRANSCRIPTIONAL ACTIVATOR XLNR-RELATED"/>
    <property type="match status" value="1"/>
</dbReference>
<dbReference type="AlphaFoldDB" id="A0A507QYW6"/>
<comment type="caution">
    <text evidence="5">The sequence shown here is derived from an EMBL/GenBank/DDBJ whole genome shotgun (WGS) entry which is preliminary data.</text>
</comment>
<keyword evidence="3" id="KW-0238">DNA-binding</keyword>
<proteinExistence type="predicted"/>
<protein>
    <submittedName>
        <fullName evidence="5">Uncharacterized protein</fullName>
    </submittedName>
</protein>
<dbReference type="Proteomes" id="UP000319663">
    <property type="component" value="Unassembled WGS sequence"/>
</dbReference>
<dbReference type="InterPro" id="IPR051439">
    <property type="entry name" value="XlnR/Xlr1"/>
</dbReference>
<evidence type="ECO:0000256" key="3">
    <source>
        <dbReference type="ARBA" id="ARBA00023125"/>
    </source>
</evidence>
<dbReference type="PANTHER" id="PTHR47663">
    <property type="entry name" value="XYLANOLYTIC TRANSCRIPTIONAL ACTIVATOR XLNR-RELATED"/>
    <property type="match status" value="1"/>
</dbReference>
<dbReference type="GO" id="GO:0003677">
    <property type="term" value="F:DNA binding"/>
    <property type="evidence" value="ECO:0007669"/>
    <property type="project" value="UniProtKB-KW"/>
</dbReference>
<accession>A0A507QYW6</accession>
<evidence type="ECO:0000313" key="5">
    <source>
        <dbReference type="EMBL" id="TQB73030.1"/>
    </source>
</evidence>
<keyword evidence="4" id="KW-0804">Transcription</keyword>
<reference evidence="5 6" key="1">
    <citation type="submission" date="2019-06" db="EMBL/GenBank/DDBJ databases">
        <title>Wine fermentation using esterase from Monascus purpureus.</title>
        <authorList>
            <person name="Geng C."/>
            <person name="Zhang Y."/>
        </authorList>
    </citation>
    <scope>NUCLEOTIDE SEQUENCE [LARGE SCALE GENOMIC DNA]</scope>
    <source>
        <strain evidence="5">HQ1</strain>
    </source>
</reference>
<sequence>MLWCASHTADAGVLHIPGSRTKVTNSLYEIATTMAAERDPDGWHRVPGGLQPENFGVIDDVLTFALLSSLISGGDFKSDYLKWWDKAVRLAYTLGLNREDDNHDCSSTSYMDAHQNSQGCGNTARLLLEIEAREERRVVWLLYCLDRHLGLSFNSSLKVPDEVCKVYAPLPGAIWDNLETEVENGLPPRVYGPYVTIQGTGFLNIIDLHHRRRHPRFGGLDDNQEVTVMFGMLTNCGMSLVHLARRNGLKPSSTLDAYYISTEESTSPDSLLQDALPDHPESFPRTHLVLAYTTHILHVLYVLHGKWDVISMLDCEDDWITSPGFVECASHAITASHALSTILKIDPDLTFMPYLLEYTYCMGVLFFSCLRTICPNWGPTNPLRRHARRSSEHVKFVW</sequence>
<evidence type="ECO:0000256" key="1">
    <source>
        <dbReference type="ARBA" id="ARBA00022833"/>
    </source>
</evidence>
<keyword evidence="2" id="KW-0805">Transcription regulation</keyword>
<dbReference type="EMBL" id="VIFY01000052">
    <property type="protein sequence ID" value="TQB73030.1"/>
    <property type="molecule type" value="Genomic_DNA"/>
</dbReference>
<organism evidence="5 6">
    <name type="scientific">Monascus purpureus</name>
    <name type="common">Red mold</name>
    <name type="synonym">Monascus anka</name>
    <dbReference type="NCBI Taxonomy" id="5098"/>
    <lineage>
        <taxon>Eukaryota</taxon>
        <taxon>Fungi</taxon>
        <taxon>Dikarya</taxon>
        <taxon>Ascomycota</taxon>
        <taxon>Pezizomycotina</taxon>
        <taxon>Eurotiomycetes</taxon>
        <taxon>Eurotiomycetidae</taxon>
        <taxon>Eurotiales</taxon>
        <taxon>Aspergillaceae</taxon>
        <taxon>Monascus</taxon>
    </lineage>
</organism>